<keyword evidence="9" id="KW-1185">Reference proteome</keyword>
<dbReference type="Gene3D" id="3.40.1810.10">
    <property type="entry name" value="Transcription factor, MADS-box"/>
    <property type="match status" value="1"/>
</dbReference>
<comment type="caution">
    <text evidence="8">The sequence shown here is derived from an EMBL/GenBank/DDBJ whole genome shotgun (WGS) entry which is preliminary data.</text>
</comment>
<feature type="coiled-coil region" evidence="6">
    <location>
        <begin position="104"/>
        <end position="135"/>
    </location>
</feature>
<sequence>MVILRKLPKRTQGRKRIEIKKLENLNNKQVTFSKRRSGIFKKAAELSVLCGAEVAVVVFSTAGKVFCYGHPNVETVLDCYRSGVAPLAVSDDTAGDQNPNRVPMAEFNKEYMEAIKELEEQKRRVVEVKEAVRMKKVVMGVVGGCGERFWWEDESVDLDVLDVQEVEHYLMSLEDVRKKVAARLHEVRILNGTLTPGALPPVPAVHRLCHMPMMTNGFGAQGGQFGGGYHGFGV</sequence>
<evidence type="ECO:0000313" key="9">
    <source>
        <dbReference type="Proteomes" id="UP000250321"/>
    </source>
</evidence>
<dbReference type="FunFam" id="3.40.1810.10:FF:000006">
    <property type="entry name" value="Agamous-like MADS-box protein AGL62"/>
    <property type="match status" value="1"/>
</dbReference>
<feature type="domain" description="MADS-box" evidence="7">
    <location>
        <begin position="12"/>
        <end position="72"/>
    </location>
</feature>
<evidence type="ECO:0000256" key="1">
    <source>
        <dbReference type="ARBA" id="ARBA00004123"/>
    </source>
</evidence>
<dbReference type="InterPro" id="IPR033896">
    <property type="entry name" value="MEF2-like_N"/>
</dbReference>
<proteinExistence type="predicted"/>
<evidence type="ECO:0000259" key="7">
    <source>
        <dbReference type="PROSITE" id="PS50066"/>
    </source>
</evidence>
<dbReference type="InterPro" id="IPR002100">
    <property type="entry name" value="TF_MADSbox"/>
</dbReference>
<keyword evidence="5" id="KW-0539">Nucleus</keyword>
<organism evidence="8 9">
    <name type="scientific">Prunus yedoensis var. nudiflora</name>
    <dbReference type="NCBI Taxonomy" id="2094558"/>
    <lineage>
        <taxon>Eukaryota</taxon>
        <taxon>Viridiplantae</taxon>
        <taxon>Streptophyta</taxon>
        <taxon>Embryophyta</taxon>
        <taxon>Tracheophyta</taxon>
        <taxon>Spermatophyta</taxon>
        <taxon>Magnoliopsida</taxon>
        <taxon>eudicotyledons</taxon>
        <taxon>Gunneridae</taxon>
        <taxon>Pentapetalae</taxon>
        <taxon>rosids</taxon>
        <taxon>fabids</taxon>
        <taxon>Rosales</taxon>
        <taxon>Rosaceae</taxon>
        <taxon>Amygdaloideae</taxon>
        <taxon>Amygdaleae</taxon>
        <taxon>Prunus</taxon>
    </lineage>
</organism>
<dbReference type="EMBL" id="PJQY01001775">
    <property type="protein sequence ID" value="PQP99744.1"/>
    <property type="molecule type" value="Genomic_DNA"/>
</dbReference>
<evidence type="ECO:0000256" key="4">
    <source>
        <dbReference type="ARBA" id="ARBA00023163"/>
    </source>
</evidence>
<protein>
    <submittedName>
        <fullName evidence="8">Agamous-like MADS-box protein AGL29</fullName>
    </submittedName>
</protein>
<dbReference type="GO" id="GO:0005634">
    <property type="term" value="C:nucleus"/>
    <property type="evidence" value="ECO:0007669"/>
    <property type="project" value="UniProtKB-SubCell"/>
</dbReference>
<dbReference type="Proteomes" id="UP000250321">
    <property type="component" value="Unassembled WGS sequence"/>
</dbReference>
<dbReference type="GO" id="GO:0000981">
    <property type="term" value="F:DNA-binding transcription factor activity, RNA polymerase II-specific"/>
    <property type="evidence" value="ECO:0007669"/>
    <property type="project" value="TreeGrafter"/>
</dbReference>
<dbReference type="AlphaFoldDB" id="A0A314XWS8"/>
<keyword evidence="2" id="KW-0805">Transcription regulation</keyword>
<evidence type="ECO:0000256" key="3">
    <source>
        <dbReference type="ARBA" id="ARBA00023125"/>
    </source>
</evidence>
<dbReference type="OrthoDB" id="1896642at2759"/>
<dbReference type="GO" id="GO:0046983">
    <property type="term" value="F:protein dimerization activity"/>
    <property type="evidence" value="ECO:0007669"/>
    <property type="project" value="InterPro"/>
</dbReference>
<dbReference type="CDD" id="cd00265">
    <property type="entry name" value="MADS_MEF2_like"/>
    <property type="match status" value="1"/>
</dbReference>
<evidence type="ECO:0000256" key="5">
    <source>
        <dbReference type="ARBA" id="ARBA00023242"/>
    </source>
</evidence>
<evidence type="ECO:0000256" key="2">
    <source>
        <dbReference type="ARBA" id="ARBA00023015"/>
    </source>
</evidence>
<keyword evidence="6" id="KW-0175">Coiled coil</keyword>
<evidence type="ECO:0000313" key="8">
    <source>
        <dbReference type="EMBL" id="PQP99744.1"/>
    </source>
</evidence>
<keyword evidence="3" id="KW-0238">DNA-binding</keyword>
<comment type="subcellular location">
    <subcellularLocation>
        <location evidence="1">Nucleus</location>
    </subcellularLocation>
</comment>
<reference evidence="8 9" key="1">
    <citation type="submission" date="2018-02" db="EMBL/GenBank/DDBJ databases">
        <title>Draft genome of wild Prunus yedoensis var. nudiflora.</title>
        <authorList>
            <person name="Baek S."/>
            <person name="Kim J.-H."/>
            <person name="Choi K."/>
            <person name="Kim G.-B."/>
            <person name="Cho A."/>
            <person name="Jang H."/>
            <person name="Shin C.-H."/>
            <person name="Yu H.-J."/>
            <person name="Mun J.-H."/>
        </authorList>
    </citation>
    <scope>NUCLEOTIDE SEQUENCE [LARGE SCALE GENOMIC DNA]</scope>
    <source>
        <strain evidence="9">cv. Jeju island</strain>
        <tissue evidence="8">Leaf</tissue>
    </source>
</reference>
<dbReference type="GO" id="GO:0000978">
    <property type="term" value="F:RNA polymerase II cis-regulatory region sequence-specific DNA binding"/>
    <property type="evidence" value="ECO:0007669"/>
    <property type="project" value="TreeGrafter"/>
</dbReference>
<dbReference type="SMART" id="SM00432">
    <property type="entry name" value="MADS"/>
    <property type="match status" value="1"/>
</dbReference>
<evidence type="ECO:0000256" key="6">
    <source>
        <dbReference type="SAM" id="Coils"/>
    </source>
</evidence>
<dbReference type="STRING" id="2094558.A0A314XWS8"/>
<dbReference type="InterPro" id="IPR036879">
    <property type="entry name" value="TF_MADSbox_sf"/>
</dbReference>
<name>A0A314XWS8_PRUYE</name>
<accession>A0A314XWS8</accession>
<gene>
    <name evidence="8" type="ORF">Pyn_07097</name>
</gene>
<dbReference type="PANTHER" id="PTHR11945:SF534">
    <property type="entry name" value="MYOCYTE-SPECIFIC ENHANCER FACTOR 2"/>
    <property type="match status" value="1"/>
</dbReference>
<keyword evidence="4" id="KW-0804">Transcription</keyword>
<dbReference type="SUPFAM" id="SSF55455">
    <property type="entry name" value="SRF-like"/>
    <property type="match status" value="1"/>
</dbReference>
<dbReference type="PROSITE" id="PS50066">
    <property type="entry name" value="MADS_BOX_2"/>
    <property type="match status" value="1"/>
</dbReference>
<dbReference type="GO" id="GO:0045944">
    <property type="term" value="P:positive regulation of transcription by RNA polymerase II"/>
    <property type="evidence" value="ECO:0007669"/>
    <property type="project" value="InterPro"/>
</dbReference>
<dbReference type="Pfam" id="PF00319">
    <property type="entry name" value="SRF-TF"/>
    <property type="match status" value="1"/>
</dbReference>
<dbReference type="PROSITE" id="PS00350">
    <property type="entry name" value="MADS_BOX_1"/>
    <property type="match status" value="1"/>
</dbReference>
<dbReference type="PANTHER" id="PTHR11945">
    <property type="entry name" value="MADS BOX PROTEIN"/>
    <property type="match status" value="1"/>
</dbReference>
<dbReference type="PRINTS" id="PR00404">
    <property type="entry name" value="MADSDOMAIN"/>
</dbReference>